<dbReference type="AlphaFoldDB" id="A0AAD4XRG9"/>
<protein>
    <submittedName>
        <fullName evidence="1">Uncharacterized protein</fullName>
    </submittedName>
</protein>
<dbReference type="InterPro" id="IPR008947">
    <property type="entry name" value="PLipase_C/P1_nuclease_dom_sf"/>
</dbReference>
<proteinExistence type="predicted"/>
<organism evidence="1 2">
    <name type="scientific">Papaver atlanticum</name>
    <dbReference type="NCBI Taxonomy" id="357466"/>
    <lineage>
        <taxon>Eukaryota</taxon>
        <taxon>Viridiplantae</taxon>
        <taxon>Streptophyta</taxon>
        <taxon>Embryophyta</taxon>
        <taxon>Tracheophyta</taxon>
        <taxon>Spermatophyta</taxon>
        <taxon>Magnoliopsida</taxon>
        <taxon>Ranunculales</taxon>
        <taxon>Papaveraceae</taxon>
        <taxon>Papaveroideae</taxon>
        <taxon>Papaver</taxon>
    </lineage>
</organism>
<comment type="caution">
    <text evidence="1">The sequence shown here is derived from an EMBL/GenBank/DDBJ whole genome shotgun (WGS) entry which is preliminary data.</text>
</comment>
<dbReference type="EMBL" id="JAJJMB010005585">
    <property type="protein sequence ID" value="KAI3938040.1"/>
    <property type="molecule type" value="Genomic_DNA"/>
</dbReference>
<accession>A0AAD4XRG9</accession>
<dbReference type="Proteomes" id="UP001202328">
    <property type="component" value="Unassembled WGS sequence"/>
</dbReference>
<evidence type="ECO:0000313" key="2">
    <source>
        <dbReference type="Proteomes" id="UP001202328"/>
    </source>
</evidence>
<keyword evidence="2" id="KW-1185">Reference proteome</keyword>
<gene>
    <name evidence="1" type="ORF">MKW98_018596</name>
</gene>
<evidence type="ECO:0000313" key="1">
    <source>
        <dbReference type="EMBL" id="KAI3938040.1"/>
    </source>
</evidence>
<dbReference type="GO" id="GO:0016788">
    <property type="term" value="F:hydrolase activity, acting on ester bonds"/>
    <property type="evidence" value="ECO:0007669"/>
    <property type="project" value="InterPro"/>
</dbReference>
<dbReference type="Gene3D" id="1.10.575.10">
    <property type="entry name" value="P1 Nuclease"/>
    <property type="match status" value="1"/>
</dbReference>
<sequence>MLLPEIANRELAAVCSWPDEICVQYSWSGELHFVNTPEFRLFDMRTGHQLQVYQQPGSSDDRTVTSTAFSSSGRLLFADIPMGIASYGILY</sequence>
<name>A0AAD4XRG9_9MAGN</name>
<reference evidence="1" key="1">
    <citation type="submission" date="2022-04" db="EMBL/GenBank/DDBJ databases">
        <title>A functionally conserved STORR gene fusion in Papaver species that diverged 16.8 million years ago.</title>
        <authorList>
            <person name="Catania T."/>
        </authorList>
    </citation>
    <scope>NUCLEOTIDE SEQUENCE</scope>
    <source>
        <strain evidence="1">S-188037</strain>
    </source>
</reference>
<dbReference type="SUPFAM" id="SSF63829">
    <property type="entry name" value="Calcium-dependent phosphotriesterase"/>
    <property type="match status" value="1"/>
</dbReference>